<feature type="compositionally biased region" description="Polar residues" evidence="1">
    <location>
        <begin position="1"/>
        <end position="16"/>
    </location>
</feature>
<dbReference type="EMBL" id="JACDXP010000014">
    <property type="protein sequence ID" value="KAF6515159.1"/>
    <property type="molecule type" value="Genomic_DNA"/>
</dbReference>
<accession>A0A8H6GBE5</accession>
<proteinExistence type="predicted"/>
<organism evidence="2 3">
    <name type="scientific">Fusarium oxysporum f. sp. conglutinans</name>
    <dbReference type="NCBI Taxonomy" id="100902"/>
    <lineage>
        <taxon>Eukaryota</taxon>
        <taxon>Fungi</taxon>
        <taxon>Dikarya</taxon>
        <taxon>Ascomycota</taxon>
        <taxon>Pezizomycotina</taxon>
        <taxon>Sordariomycetes</taxon>
        <taxon>Hypocreomycetidae</taxon>
        <taxon>Hypocreales</taxon>
        <taxon>Nectriaceae</taxon>
        <taxon>Fusarium</taxon>
        <taxon>Fusarium oxysporum species complex</taxon>
    </lineage>
</organism>
<name>A0A8H6GBE5_FUSOX</name>
<evidence type="ECO:0000313" key="2">
    <source>
        <dbReference type="EMBL" id="KAF6515159.1"/>
    </source>
</evidence>
<dbReference type="Proteomes" id="UP000593570">
    <property type="component" value="Unassembled WGS sequence"/>
</dbReference>
<gene>
    <name evidence="2" type="ORF">HZS61_005065</name>
</gene>
<evidence type="ECO:0000313" key="3">
    <source>
        <dbReference type="Proteomes" id="UP000593570"/>
    </source>
</evidence>
<evidence type="ECO:0000256" key="1">
    <source>
        <dbReference type="SAM" id="MobiDB-lite"/>
    </source>
</evidence>
<feature type="compositionally biased region" description="Acidic residues" evidence="1">
    <location>
        <begin position="46"/>
        <end position="61"/>
    </location>
</feature>
<reference evidence="2 3" key="1">
    <citation type="journal article" date="2020" name="bioRxiv">
        <title>A chromosome-scale genome assembly for the Fusarium oxysporum strain Fo5176 to establish a model Arabidopsis-fungal pathosystem.</title>
        <authorList>
            <person name="Fokkens L."/>
            <person name="Guo L."/>
            <person name="Dora S."/>
            <person name="Wang B."/>
            <person name="Ye K."/>
            <person name="Sanchez-Rodriguez C."/>
            <person name="Croll D."/>
        </authorList>
    </citation>
    <scope>NUCLEOTIDE SEQUENCE [LARGE SCALE GENOMIC DNA]</scope>
    <source>
        <strain evidence="2 3">Fo5176</strain>
    </source>
</reference>
<feature type="region of interest" description="Disordered" evidence="1">
    <location>
        <begin position="1"/>
        <end position="67"/>
    </location>
</feature>
<dbReference type="AlphaFoldDB" id="A0A8H6GBE5"/>
<protein>
    <submittedName>
        <fullName evidence="2">Uncharacterized protein</fullName>
    </submittedName>
</protein>
<sequence>MVSTISDAEQQDSLHNFTFPGHQVPLRDERAPSASGESTGNAIWISDDDSSDTEDEDDVEDHDLNGS</sequence>
<comment type="caution">
    <text evidence="2">The sequence shown here is derived from an EMBL/GenBank/DDBJ whole genome shotgun (WGS) entry which is preliminary data.</text>
</comment>